<dbReference type="EMBL" id="CACRXK020023385">
    <property type="protein sequence ID" value="CAB4037701.1"/>
    <property type="molecule type" value="Genomic_DNA"/>
</dbReference>
<comment type="caution">
    <text evidence="8">The sequence shown here is derived from an EMBL/GenBank/DDBJ whole genome shotgun (WGS) entry which is preliminary data.</text>
</comment>
<evidence type="ECO:0000313" key="9">
    <source>
        <dbReference type="Proteomes" id="UP001152795"/>
    </source>
</evidence>
<name>A0A6S7K2S6_PARCT</name>
<keyword evidence="6" id="KW-0378">Hydrolase</keyword>
<reference evidence="8" key="1">
    <citation type="submission" date="2020-04" db="EMBL/GenBank/DDBJ databases">
        <authorList>
            <person name="Alioto T."/>
            <person name="Alioto T."/>
            <person name="Gomez Garrido J."/>
        </authorList>
    </citation>
    <scope>NUCLEOTIDE SEQUENCE</scope>
    <source>
        <strain evidence="8">A484AB</strain>
    </source>
</reference>
<dbReference type="PANTHER" id="PTHR22930">
    <property type="match status" value="1"/>
</dbReference>
<organism evidence="8 9">
    <name type="scientific">Paramuricea clavata</name>
    <name type="common">Red gorgonian</name>
    <name type="synonym">Violescent sea-whip</name>
    <dbReference type="NCBI Taxonomy" id="317549"/>
    <lineage>
        <taxon>Eukaryota</taxon>
        <taxon>Metazoa</taxon>
        <taxon>Cnidaria</taxon>
        <taxon>Anthozoa</taxon>
        <taxon>Octocorallia</taxon>
        <taxon>Malacalcyonacea</taxon>
        <taxon>Plexauridae</taxon>
        <taxon>Paramuricea</taxon>
    </lineage>
</organism>
<dbReference type="GO" id="GO:0046872">
    <property type="term" value="F:metal ion binding"/>
    <property type="evidence" value="ECO:0007669"/>
    <property type="project" value="UniProtKB-KW"/>
</dbReference>
<dbReference type="OrthoDB" id="1681765at2759"/>
<accession>A0A6S7K2S6</accession>
<comment type="cofactor">
    <cofactor evidence="1">
        <name>a divalent metal cation</name>
        <dbReference type="ChEBI" id="CHEBI:60240"/>
    </cofactor>
</comment>
<evidence type="ECO:0000256" key="2">
    <source>
        <dbReference type="ARBA" id="ARBA00004123"/>
    </source>
</evidence>
<evidence type="ECO:0000313" key="8">
    <source>
        <dbReference type="EMBL" id="CAB4037701.1"/>
    </source>
</evidence>
<feature type="non-terminal residue" evidence="8">
    <location>
        <position position="235"/>
    </location>
</feature>
<dbReference type="AlphaFoldDB" id="A0A6S7K2S6"/>
<dbReference type="InterPro" id="IPR027806">
    <property type="entry name" value="HARBI1_dom"/>
</dbReference>
<dbReference type="PANTHER" id="PTHR22930:SF269">
    <property type="entry name" value="NUCLEASE HARBI1-LIKE PROTEIN"/>
    <property type="match status" value="1"/>
</dbReference>
<comment type="subcellular location">
    <subcellularLocation>
        <location evidence="2">Nucleus</location>
    </subcellularLocation>
</comment>
<feature type="non-terminal residue" evidence="8">
    <location>
        <position position="1"/>
    </location>
</feature>
<dbReference type="GO" id="GO:0016787">
    <property type="term" value="F:hydrolase activity"/>
    <property type="evidence" value="ECO:0007669"/>
    <property type="project" value="UniProtKB-KW"/>
</dbReference>
<keyword evidence="5" id="KW-0479">Metal-binding</keyword>
<evidence type="ECO:0000256" key="4">
    <source>
        <dbReference type="ARBA" id="ARBA00022722"/>
    </source>
</evidence>
<proteinExistence type="inferred from homology"/>
<evidence type="ECO:0000256" key="7">
    <source>
        <dbReference type="ARBA" id="ARBA00023242"/>
    </source>
</evidence>
<dbReference type="Proteomes" id="UP001152795">
    <property type="component" value="Unassembled WGS sequence"/>
</dbReference>
<keyword evidence="9" id="KW-1185">Reference proteome</keyword>
<protein>
    <submittedName>
        <fullName evidence="8">Uncharacterized protein</fullName>
    </submittedName>
</protein>
<dbReference type="GO" id="GO:0005634">
    <property type="term" value="C:nucleus"/>
    <property type="evidence" value="ECO:0007669"/>
    <property type="project" value="UniProtKB-SubCell"/>
</dbReference>
<sequence length="235" mass="27262">KVRELRLDEQRFFQYFRMTPETFDNLLHIVGPHICKQTTNYRNPISPQQRLAICFRFLATVLYGKHITFQAPPNSADADYCFTVIDIGSYGSNSDGGIFFKFTTGSKVRATGPMPYVIVGAEAFPLKTYLLRPYPGRDLSIDKRIFNYRLSRARRISENAFGLLAQRWRIFQRRINLHPEQCEKVVQACSVLDNYLQKSTGFLFFASKYFIIFSETSSRVVGQWQCYLQSNLCLL</sequence>
<evidence type="ECO:0000256" key="6">
    <source>
        <dbReference type="ARBA" id="ARBA00022801"/>
    </source>
</evidence>
<evidence type="ECO:0000256" key="1">
    <source>
        <dbReference type="ARBA" id="ARBA00001968"/>
    </source>
</evidence>
<keyword evidence="7" id="KW-0539">Nucleus</keyword>
<comment type="similarity">
    <text evidence="3">Belongs to the HARBI1 family.</text>
</comment>
<evidence type="ECO:0000256" key="3">
    <source>
        <dbReference type="ARBA" id="ARBA00006958"/>
    </source>
</evidence>
<dbReference type="Pfam" id="PF13359">
    <property type="entry name" value="DDE_Tnp_4"/>
    <property type="match status" value="1"/>
</dbReference>
<evidence type="ECO:0000256" key="5">
    <source>
        <dbReference type="ARBA" id="ARBA00022723"/>
    </source>
</evidence>
<dbReference type="InterPro" id="IPR045249">
    <property type="entry name" value="HARBI1-like"/>
</dbReference>
<gene>
    <name evidence="8" type="ORF">PACLA_8A044084</name>
</gene>
<dbReference type="GO" id="GO:0004518">
    <property type="term" value="F:nuclease activity"/>
    <property type="evidence" value="ECO:0007669"/>
    <property type="project" value="UniProtKB-KW"/>
</dbReference>
<keyword evidence="4" id="KW-0540">Nuclease</keyword>